<sequence length="74" mass="8556">MFLSFFDRLQLSQLFLFSGTNAPENTSQTNQRTHSQFQIHLANTTVQPFHLPTQNHQCFVLFLDGLLARCEAAW</sequence>
<gene>
    <name evidence="1" type="ORF">POPTR_001G319300</name>
</gene>
<dbReference type="EMBL" id="CM009290">
    <property type="protein sequence ID" value="PNT57755.1"/>
    <property type="molecule type" value="Genomic_DNA"/>
</dbReference>
<dbReference type="EMBL" id="CM009290">
    <property type="protein sequence ID" value="PNT57756.1"/>
    <property type="molecule type" value="Genomic_DNA"/>
</dbReference>
<reference evidence="1 2" key="1">
    <citation type="journal article" date="2006" name="Science">
        <title>The genome of black cottonwood, Populus trichocarpa (Torr. &amp; Gray).</title>
        <authorList>
            <person name="Tuskan G.A."/>
            <person name="Difazio S."/>
            <person name="Jansson S."/>
            <person name="Bohlmann J."/>
            <person name="Grigoriev I."/>
            <person name="Hellsten U."/>
            <person name="Putnam N."/>
            <person name="Ralph S."/>
            <person name="Rombauts S."/>
            <person name="Salamov A."/>
            <person name="Schein J."/>
            <person name="Sterck L."/>
            <person name="Aerts A."/>
            <person name="Bhalerao R.R."/>
            <person name="Bhalerao R.P."/>
            <person name="Blaudez D."/>
            <person name="Boerjan W."/>
            <person name="Brun A."/>
            <person name="Brunner A."/>
            <person name="Busov V."/>
            <person name="Campbell M."/>
            <person name="Carlson J."/>
            <person name="Chalot M."/>
            <person name="Chapman J."/>
            <person name="Chen G.L."/>
            <person name="Cooper D."/>
            <person name="Coutinho P.M."/>
            <person name="Couturier J."/>
            <person name="Covert S."/>
            <person name="Cronk Q."/>
            <person name="Cunningham R."/>
            <person name="Davis J."/>
            <person name="Degroeve S."/>
            <person name="Dejardin A."/>
            <person name="Depamphilis C."/>
            <person name="Detter J."/>
            <person name="Dirks B."/>
            <person name="Dubchak I."/>
            <person name="Duplessis S."/>
            <person name="Ehlting J."/>
            <person name="Ellis B."/>
            <person name="Gendler K."/>
            <person name="Goodstein D."/>
            <person name="Gribskov M."/>
            <person name="Grimwood J."/>
            <person name="Groover A."/>
            <person name="Gunter L."/>
            <person name="Hamberger B."/>
            <person name="Heinze B."/>
            <person name="Helariutta Y."/>
            <person name="Henrissat B."/>
            <person name="Holligan D."/>
            <person name="Holt R."/>
            <person name="Huang W."/>
            <person name="Islam-Faridi N."/>
            <person name="Jones S."/>
            <person name="Jones-Rhoades M."/>
            <person name="Jorgensen R."/>
            <person name="Joshi C."/>
            <person name="Kangasjarvi J."/>
            <person name="Karlsson J."/>
            <person name="Kelleher C."/>
            <person name="Kirkpatrick R."/>
            <person name="Kirst M."/>
            <person name="Kohler A."/>
            <person name="Kalluri U."/>
            <person name="Larimer F."/>
            <person name="Leebens-Mack J."/>
            <person name="Leple J.C."/>
            <person name="Locascio P."/>
            <person name="Lou Y."/>
            <person name="Lucas S."/>
            <person name="Martin F."/>
            <person name="Montanini B."/>
            <person name="Napoli C."/>
            <person name="Nelson D.R."/>
            <person name="Nelson C."/>
            <person name="Nieminen K."/>
            <person name="Nilsson O."/>
            <person name="Pereda V."/>
            <person name="Peter G."/>
            <person name="Philippe R."/>
            <person name="Pilate G."/>
            <person name="Poliakov A."/>
            <person name="Razumovskaya J."/>
            <person name="Richardson P."/>
            <person name="Rinaldi C."/>
            <person name="Ritland K."/>
            <person name="Rouze P."/>
            <person name="Ryaboy D."/>
            <person name="Schmutz J."/>
            <person name="Schrader J."/>
            <person name="Segerman B."/>
            <person name="Shin H."/>
            <person name="Siddiqui A."/>
            <person name="Sterky F."/>
            <person name="Terry A."/>
            <person name="Tsai C.J."/>
            <person name="Uberbacher E."/>
            <person name="Unneberg P."/>
            <person name="Vahala J."/>
            <person name="Wall K."/>
            <person name="Wessler S."/>
            <person name="Yang G."/>
            <person name="Yin T."/>
            <person name="Douglas C."/>
            <person name="Marra M."/>
            <person name="Sandberg G."/>
            <person name="Van de Peer Y."/>
            <person name="Rokhsar D."/>
        </authorList>
    </citation>
    <scope>NUCLEOTIDE SEQUENCE [LARGE SCALE GENOMIC DNA]</scope>
    <source>
        <strain evidence="2">cv. Nisqually</strain>
        <strain evidence="1">Nisqually-1</strain>
    </source>
</reference>
<keyword evidence="2" id="KW-1185">Reference proteome</keyword>
<dbReference type="EMBL" id="CM009290">
    <property type="protein sequence ID" value="PNT57757.1"/>
    <property type="molecule type" value="Genomic_DNA"/>
</dbReference>
<dbReference type="InParanoid" id="U7DZH4"/>
<accession>U7DZH4</accession>
<dbReference type="Proteomes" id="UP000006729">
    <property type="component" value="Chromosome 1"/>
</dbReference>
<dbReference type="EMBL" id="CM009290">
    <property type="protein sequence ID" value="RQO85605.1"/>
    <property type="molecule type" value="Genomic_DNA"/>
</dbReference>
<evidence type="ECO:0000313" key="1">
    <source>
        <dbReference type="EMBL" id="PNT57756.1"/>
    </source>
</evidence>
<name>U7DZH4_POPTR</name>
<reference evidence="1" key="2">
    <citation type="submission" date="2017-07" db="EMBL/GenBank/DDBJ databases">
        <title>WGS assembly of Populus trichocarpa.</title>
        <authorList>
            <person name="Tuskan G."/>
            <person name="Difazio S."/>
            <person name="Jansson S."/>
            <person name="Bohlmann J."/>
            <person name="Grigoriev I."/>
            <person name="Hellsten U."/>
            <person name="Putnam N."/>
            <person name="Ralph S."/>
            <person name="Rombauts S."/>
            <person name="Salamov A."/>
            <person name="Schein J."/>
            <person name="Sterck L."/>
            <person name="Aerts A."/>
            <person name="Bhalerao R."/>
            <person name="Bhalerao R."/>
            <person name="Blaudez D."/>
            <person name="Boerjan W."/>
            <person name="Brun A."/>
            <person name="Brunner A."/>
            <person name="Busov V."/>
            <person name="Campbell M."/>
            <person name="Carlson J."/>
            <person name="Chalot M."/>
            <person name="Chapman J."/>
            <person name="Chen G."/>
            <person name="Cooper D."/>
            <person name="Coutinho P."/>
            <person name="Couturier J."/>
            <person name="Covert S."/>
            <person name="Cronk Q."/>
            <person name="Cunningham R."/>
            <person name="Davis J."/>
            <person name="Degroeve S."/>
            <person name="Dejardin A."/>
            <person name="Depamphilis C."/>
            <person name="Detter J."/>
            <person name="Dirks B."/>
            <person name="Dubchak I."/>
            <person name="Duplessis S."/>
            <person name="Ehlting J."/>
            <person name="Ellis B."/>
            <person name="Gendler K."/>
            <person name="Goodstein D."/>
            <person name="Gribskov M."/>
            <person name="Grimwood J."/>
            <person name="Groover A."/>
            <person name="Gunter L."/>
            <person name="Hamberger B."/>
            <person name="Heinze B."/>
            <person name="Helariutta Y."/>
            <person name="Henrissat B."/>
            <person name="Holligan D."/>
            <person name="Holt R."/>
            <person name="Huang W."/>
            <person name="Islam-Faridi N."/>
            <person name="Jones S."/>
            <person name="Jones-Rhoades M."/>
            <person name="Jorgensen R."/>
            <person name="Joshi C."/>
            <person name="Kangasjarvi J."/>
            <person name="Karlsson J."/>
            <person name="Kelleher C."/>
            <person name="Kirkpatrick R."/>
            <person name="Kirst M."/>
            <person name="Kohler A."/>
            <person name="Kalluri U."/>
            <person name="Larimer F."/>
            <person name="Leebens-Mack J."/>
            <person name="Leple J."/>
            <person name="Locascio P."/>
            <person name="Lou Y."/>
            <person name="Lucas S."/>
            <person name="Martin F."/>
            <person name="Montanini B."/>
            <person name="Napoli C."/>
            <person name="Nelson D."/>
            <person name="Nelson C."/>
            <person name="Nieminen K."/>
            <person name="Nilsson O."/>
            <person name="Pereda V."/>
            <person name="Peter G."/>
            <person name="Philippe R."/>
            <person name="Pilate G."/>
            <person name="Poliakov A."/>
            <person name="Razumovskaya J."/>
            <person name="Richardson P."/>
            <person name="Rinaldi C."/>
            <person name="Ritland K."/>
            <person name="Rouze P."/>
            <person name="Ryaboy D."/>
            <person name="Schmutz J."/>
            <person name="Schrader J."/>
            <person name="Segerman B."/>
            <person name="Shin H."/>
            <person name="Siddiqui A."/>
            <person name="Sterky F."/>
            <person name="Terry A."/>
            <person name="Tsai C."/>
            <person name="Uberbacher E."/>
            <person name="Unneberg P."/>
            <person name="Vahala J."/>
            <person name="Wall K."/>
            <person name="Wessler S."/>
            <person name="Yang G."/>
            <person name="Yin T."/>
            <person name="Douglas C."/>
            <person name="Marra M."/>
            <person name="Sandberg G."/>
            <person name="Van De Peer Y."/>
            <person name="Rokhsar D."/>
        </authorList>
    </citation>
    <scope>NUCLEOTIDE SEQUENCE</scope>
    <source>
        <strain evidence="1">Nisqually-1</strain>
    </source>
</reference>
<proteinExistence type="predicted"/>
<organism evidence="1 2">
    <name type="scientific">Populus trichocarpa</name>
    <name type="common">Western balsam poplar</name>
    <name type="synonym">Populus balsamifera subsp. trichocarpa</name>
    <dbReference type="NCBI Taxonomy" id="3694"/>
    <lineage>
        <taxon>Eukaryota</taxon>
        <taxon>Viridiplantae</taxon>
        <taxon>Streptophyta</taxon>
        <taxon>Embryophyta</taxon>
        <taxon>Tracheophyta</taxon>
        <taxon>Spermatophyta</taxon>
        <taxon>Magnoliopsida</taxon>
        <taxon>eudicotyledons</taxon>
        <taxon>Gunneridae</taxon>
        <taxon>Pentapetalae</taxon>
        <taxon>rosids</taxon>
        <taxon>fabids</taxon>
        <taxon>Malpighiales</taxon>
        <taxon>Salicaceae</taxon>
        <taxon>Saliceae</taxon>
        <taxon>Populus</taxon>
    </lineage>
</organism>
<dbReference type="HOGENOM" id="CLU_2692414_0_0_1"/>
<protein>
    <submittedName>
        <fullName evidence="1">Uncharacterized protein</fullName>
    </submittedName>
</protein>
<evidence type="ECO:0000313" key="2">
    <source>
        <dbReference type="Proteomes" id="UP000006729"/>
    </source>
</evidence>
<dbReference type="AlphaFoldDB" id="U7DZH4"/>
<dbReference type="EMBL" id="CM009290">
    <property type="protein sequence ID" value="PNT57753.1"/>
    <property type="molecule type" value="Genomic_DNA"/>
</dbReference>